<dbReference type="GO" id="GO:0000155">
    <property type="term" value="F:phosphorelay sensor kinase activity"/>
    <property type="evidence" value="ECO:0007669"/>
    <property type="project" value="InterPro"/>
</dbReference>
<evidence type="ECO:0000256" key="6">
    <source>
        <dbReference type="ARBA" id="ARBA00022777"/>
    </source>
</evidence>
<evidence type="ECO:0000259" key="10">
    <source>
        <dbReference type="PROSITE" id="PS50109"/>
    </source>
</evidence>
<protein>
    <recommendedName>
        <fullName evidence="2">histidine kinase</fullName>
        <ecNumber evidence="2">2.7.13.3</ecNumber>
    </recommendedName>
</protein>
<dbReference type="PANTHER" id="PTHR24421">
    <property type="entry name" value="NITRATE/NITRITE SENSOR PROTEIN NARX-RELATED"/>
    <property type="match status" value="1"/>
</dbReference>
<name>I0H3L2_ACTM4</name>
<evidence type="ECO:0000256" key="9">
    <source>
        <dbReference type="SAM" id="Phobius"/>
    </source>
</evidence>
<evidence type="ECO:0000256" key="8">
    <source>
        <dbReference type="ARBA" id="ARBA00023012"/>
    </source>
</evidence>
<keyword evidence="6 11" id="KW-0418">Kinase</keyword>
<keyword evidence="9" id="KW-0472">Membrane</keyword>
<dbReference type="InterPro" id="IPR003594">
    <property type="entry name" value="HATPase_dom"/>
</dbReference>
<feature type="domain" description="Histidine kinase" evidence="10">
    <location>
        <begin position="299"/>
        <end position="381"/>
    </location>
</feature>
<dbReference type="InterPro" id="IPR050482">
    <property type="entry name" value="Sensor_HK_TwoCompSys"/>
</dbReference>
<evidence type="ECO:0000256" key="2">
    <source>
        <dbReference type="ARBA" id="ARBA00012438"/>
    </source>
</evidence>
<dbReference type="PATRIC" id="fig|512565.3.peg.2376"/>
<feature type="transmembrane region" description="Helical" evidence="9">
    <location>
        <begin position="121"/>
        <end position="141"/>
    </location>
</feature>
<gene>
    <name evidence="11" type="ordered locus">AMIS_23790</name>
</gene>
<dbReference type="KEGG" id="ams:AMIS_23790"/>
<dbReference type="InterPro" id="IPR011712">
    <property type="entry name" value="Sig_transdc_His_kin_sub3_dim/P"/>
</dbReference>
<proteinExistence type="predicted"/>
<dbReference type="SMART" id="SM00387">
    <property type="entry name" value="HATPase_c"/>
    <property type="match status" value="1"/>
</dbReference>
<dbReference type="EC" id="2.7.13.3" evidence="2"/>
<keyword evidence="8" id="KW-0902">Two-component regulatory system</keyword>
<evidence type="ECO:0000256" key="4">
    <source>
        <dbReference type="ARBA" id="ARBA00022679"/>
    </source>
</evidence>
<evidence type="ECO:0000256" key="5">
    <source>
        <dbReference type="ARBA" id="ARBA00022741"/>
    </source>
</evidence>
<evidence type="ECO:0000256" key="1">
    <source>
        <dbReference type="ARBA" id="ARBA00000085"/>
    </source>
</evidence>
<dbReference type="InterPro" id="IPR005467">
    <property type="entry name" value="His_kinase_dom"/>
</dbReference>
<evidence type="ECO:0000256" key="3">
    <source>
        <dbReference type="ARBA" id="ARBA00022553"/>
    </source>
</evidence>
<dbReference type="eggNOG" id="COG4585">
    <property type="taxonomic scope" value="Bacteria"/>
</dbReference>
<dbReference type="EMBL" id="AP012319">
    <property type="protein sequence ID" value="BAL87599.1"/>
    <property type="molecule type" value="Genomic_DNA"/>
</dbReference>
<dbReference type="PROSITE" id="PS50109">
    <property type="entry name" value="HIS_KIN"/>
    <property type="match status" value="1"/>
</dbReference>
<dbReference type="Pfam" id="PF07730">
    <property type="entry name" value="HisKA_3"/>
    <property type="match status" value="1"/>
</dbReference>
<dbReference type="AlphaFoldDB" id="I0H3L2"/>
<dbReference type="Gene3D" id="3.30.565.10">
    <property type="entry name" value="Histidine kinase-like ATPase, C-terminal domain"/>
    <property type="match status" value="1"/>
</dbReference>
<feature type="transmembrane region" description="Helical" evidence="9">
    <location>
        <begin position="153"/>
        <end position="170"/>
    </location>
</feature>
<keyword evidence="3" id="KW-0597">Phosphoprotein</keyword>
<dbReference type="InterPro" id="IPR036890">
    <property type="entry name" value="HATPase_C_sf"/>
</dbReference>
<evidence type="ECO:0000256" key="7">
    <source>
        <dbReference type="ARBA" id="ARBA00022840"/>
    </source>
</evidence>
<keyword evidence="9" id="KW-0812">Transmembrane</keyword>
<dbReference type="CDD" id="cd16917">
    <property type="entry name" value="HATPase_UhpB-NarQ-NarX-like"/>
    <property type="match status" value="1"/>
</dbReference>
<keyword evidence="5" id="KW-0547">Nucleotide-binding</keyword>
<keyword evidence="12" id="KW-1185">Reference proteome</keyword>
<evidence type="ECO:0000313" key="12">
    <source>
        <dbReference type="Proteomes" id="UP000007882"/>
    </source>
</evidence>
<dbReference type="HOGENOM" id="CLU_000445_20_15_11"/>
<feature type="transmembrane region" description="Helical" evidence="9">
    <location>
        <begin position="52"/>
        <end position="69"/>
    </location>
</feature>
<evidence type="ECO:0000313" key="11">
    <source>
        <dbReference type="EMBL" id="BAL87599.1"/>
    </source>
</evidence>
<dbReference type="GO" id="GO:0046983">
    <property type="term" value="F:protein dimerization activity"/>
    <property type="evidence" value="ECO:0007669"/>
    <property type="project" value="InterPro"/>
</dbReference>
<accession>I0H3L2</accession>
<comment type="catalytic activity">
    <reaction evidence="1">
        <text>ATP + protein L-histidine = ADP + protein N-phospho-L-histidine.</text>
        <dbReference type="EC" id="2.7.13.3"/>
    </reaction>
</comment>
<dbReference type="GO" id="GO:0005524">
    <property type="term" value="F:ATP binding"/>
    <property type="evidence" value="ECO:0007669"/>
    <property type="project" value="UniProtKB-KW"/>
</dbReference>
<dbReference type="SUPFAM" id="SSF55874">
    <property type="entry name" value="ATPase domain of HSP90 chaperone/DNA topoisomerase II/histidine kinase"/>
    <property type="match status" value="1"/>
</dbReference>
<organism evidence="11 12">
    <name type="scientific">Actinoplanes missouriensis (strain ATCC 14538 / DSM 43046 / CBS 188.64 / JCM 3121 / NBRC 102363 / NCIMB 12654 / NRRL B-3342 / UNCC 431)</name>
    <dbReference type="NCBI Taxonomy" id="512565"/>
    <lineage>
        <taxon>Bacteria</taxon>
        <taxon>Bacillati</taxon>
        <taxon>Actinomycetota</taxon>
        <taxon>Actinomycetes</taxon>
        <taxon>Micromonosporales</taxon>
        <taxon>Micromonosporaceae</taxon>
        <taxon>Actinoplanes</taxon>
    </lineage>
</organism>
<dbReference type="Pfam" id="PF02518">
    <property type="entry name" value="HATPase_c"/>
    <property type="match status" value="1"/>
</dbReference>
<keyword evidence="4" id="KW-0808">Transferase</keyword>
<sequence>MTFGQTSGRRLPGPPVPAYAAPVTQPVTWIPPVLYGSVLAGGVYYSAVGPGFTWRTAGFAGLLVALTVLDTRRRPIPPVPLLVLRILLLVAVTALDPSGLSRVLFVLVPFLAYFAFGRTAALVLGAGCVAAVAGAFTLWVPGWQVRAEYISDLLMFALGTVLAIAMAAVATGEQRARLQLAGTLEQVADLSAAHERNRLAREIHDSLGHHLTAIGVQLEKAEAFASLDRATSAQAVANARWSADRALVEVRTSVRALASETGPVELSQSLADLVHRLDGAAGRVTLTVTGRERRPLLVLYRAAQEGLTNACRHSGAAHIGLSVAYDDRGASLTVSDDGRGFDPDGEGFGLSGLRERVRLAGGAVAVDSSPAGTRLTVEVPW</sequence>
<dbReference type="Gene3D" id="1.20.5.1930">
    <property type="match status" value="1"/>
</dbReference>
<dbReference type="Proteomes" id="UP000007882">
    <property type="component" value="Chromosome"/>
</dbReference>
<keyword evidence="7" id="KW-0067">ATP-binding</keyword>
<feature type="transmembrane region" description="Helical" evidence="9">
    <location>
        <begin position="76"/>
        <end position="94"/>
    </location>
</feature>
<reference evidence="11 12" key="1">
    <citation type="submission" date="2012-02" db="EMBL/GenBank/DDBJ databases">
        <title>Complete genome sequence of Actinoplanes missouriensis 431 (= NBRC 102363).</title>
        <authorList>
            <person name="Ohnishi Y."/>
            <person name="Ishikawa J."/>
            <person name="Sekine M."/>
            <person name="Hosoyama A."/>
            <person name="Harada T."/>
            <person name="Narita H."/>
            <person name="Hata T."/>
            <person name="Konno Y."/>
            <person name="Tutikane K."/>
            <person name="Fujita N."/>
            <person name="Horinouchi S."/>
            <person name="Hayakawa M."/>
        </authorList>
    </citation>
    <scope>NUCLEOTIDE SEQUENCE [LARGE SCALE GENOMIC DNA]</scope>
    <source>
        <strain evidence="12">ATCC 14538 / DSM 43046 / CBS 188.64 / JCM 3121 / NBRC 102363 / NCIMB 12654 / NRRL B-3342 / UNCC 431</strain>
    </source>
</reference>
<dbReference type="GO" id="GO:0016020">
    <property type="term" value="C:membrane"/>
    <property type="evidence" value="ECO:0007669"/>
    <property type="project" value="InterPro"/>
</dbReference>
<dbReference type="STRING" id="512565.AMIS_23790"/>
<dbReference type="PANTHER" id="PTHR24421:SF10">
    <property type="entry name" value="NITRATE_NITRITE SENSOR PROTEIN NARQ"/>
    <property type="match status" value="1"/>
</dbReference>
<keyword evidence="9" id="KW-1133">Transmembrane helix</keyword>